<dbReference type="VEuPathDB" id="FungiDB:CH63R_00397"/>
<evidence type="ECO:0000256" key="1">
    <source>
        <dbReference type="SAM" id="MobiDB-lite"/>
    </source>
</evidence>
<evidence type="ECO:0000313" key="2">
    <source>
        <dbReference type="EMBL" id="CCF41008.1"/>
    </source>
</evidence>
<dbReference type="STRING" id="759273.H1VLA5"/>
<dbReference type="VEuPathDB" id="FungiDB:CH63R_00396"/>
<dbReference type="EMBL" id="CACQ02004437">
    <property type="protein sequence ID" value="CCF41008.1"/>
    <property type="molecule type" value="Genomic_DNA"/>
</dbReference>
<evidence type="ECO:0000313" key="3">
    <source>
        <dbReference type="Proteomes" id="UP000007174"/>
    </source>
</evidence>
<sequence length="547" mass="60549">MAPLSWAQVAAKNHKPSPIRHQIADDGSSQAQNPPCTIPTKAAESPCLTANQNSPRAEQKSPEPSASRSESSHSCSSGPVSVGKATEESGLALSTSKIESSPLSSATSSVSSRSPTLIFEEATTPDGASDEMANARRDRRAARKAAEEAARQARLSPTLEAVASVTSVPSASAFSAPGESSAKSEVAIAASVPLPVDEDDDEKNDEVAEQETSITLVSGDEGVGPADSTHGDSDHRRVFRASLESGQLPRFERTRRVRLFYATPTYDCAIALSDGKVVSGHRDIITSESTYLAQNLPPANEVGVTHYEMDGYSVHVMGVMFFWIYMGGKFERSHLIRSRLGGHVPDKSNLWSTHYILNNVMYYRPAMLLGIKTLRKYQVGNVLKACDFWKEALNGRFFYFKFADSKKLASFEIPLRMAHIHLYTENMEEEYADEIRQMKIALAKVTLIVLPFLRRQFWFVAHVQKLWETLAFPWRSEMEDLYHDGLLPDFPTCFDENLQWVEEKIDSDRYPVPDGNPSSSGMPYSQASINEMTRRLTMAGYDSGYHL</sequence>
<feature type="compositionally biased region" description="Low complexity" evidence="1">
    <location>
        <begin position="100"/>
        <end position="114"/>
    </location>
</feature>
<dbReference type="Proteomes" id="UP000007174">
    <property type="component" value="Unassembled WGS sequence"/>
</dbReference>
<dbReference type="eggNOG" id="ENOG502RA8F">
    <property type="taxonomic scope" value="Eukaryota"/>
</dbReference>
<dbReference type="HOGENOM" id="CLU_522743_0_0_1"/>
<proteinExistence type="predicted"/>
<protein>
    <recommendedName>
        <fullName evidence="4">BTB domain-containing protein</fullName>
    </recommendedName>
</protein>
<feature type="compositionally biased region" description="Low complexity" evidence="1">
    <location>
        <begin position="62"/>
        <end position="81"/>
    </location>
</feature>
<gene>
    <name evidence="2" type="ORF">CH063_11419</name>
</gene>
<feature type="region of interest" description="Disordered" evidence="1">
    <location>
        <begin position="192"/>
        <end position="235"/>
    </location>
</feature>
<feature type="compositionally biased region" description="Acidic residues" evidence="1">
    <location>
        <begin position="196"/>
        <end position="209"/>
    </location>
</feature>
<feature type="region of interest" description="Disordered" evidence="1">
    <location>
        <begin position="1"/>
        <end position="157"/>
    </location>
</feature>
<evidence type="ECO:0008006" key="4">
    <source>
        <dbReference type="Google" id="ProtNLM"/>
    </source>
</evidence>
<name>H1VLA5_COLHI</name>
<reference evidence="3" key="1">
    <citation type="journal article" date="2012" name="Nat. Genet.">
        <title>Lifestyle transitions in plant pathogenic Colletotrichum fungi deciphered by genome and transcriptome analyses.</title>
        <authorList>
            <person name="O'Connell R.J."/>
            <person name="Thon M.R."/>
            <person name="Hacquard S."/>
            <person name="Amyotte S.G."/>
            <person name="Kleemann J."/>
            <person name="Torres M.F."/>
            <person name="Damm U."/>
            <person name="Buiate E.A."/>
            <person name="Epstein L."/>
            <person name="Alkan N."/>
            <person name="Altmueller J."/>
            <person name="Alvarado-Balderrama L."/>
            <person name="Bauser C.A."/>
            <person name="Becker C."/>
            <person name="Birren B.W."/>
            <person name="Chen Z."/>
            <person name="Choi J."/>
            <person name="Crouch J.A."/>
            <person name="Duvick J.P."/>
            <person name="Farman M.A."/>
            <person name="Gan P."/>
            <person name="Heiman D."/>
            <person name="Henrissat B."/>
            <person name="Howard R.J."/>
            <person name="Kabbage M."/>
            <person name="Koch C."/>
            <person name="Kracher B."/>
            <person name="Kubo Y."/>
            <person name="Law A.D."/>
            <person name="Lebrun M.-H."/>
            <person name="Lee Y.-H."/>
            <person name="Miyara I."/>
            <person name="Moore N."/>
            <person name="Neumann U."/>
            <person name="Nordstroem K."/>
            <person name="Panaccione D.G."/>
            <person name="Panstruga R."/>
            <person name="Place M."/>
            <person name="Proctor R.H."/>
            <person name="Prusky D."/>
            <person name="Rech G."/>
            <person name="Reinhardt R."/>
            <person name="Rollins J.A."/>
            <person name="Rounsley S."/>
            <person name="Schardl C.L."/>
            <person name="Schwartz D.C."/>
            <person name="Shenoy N."/>
            <person name="Shirasu K."/>
            <person name="Sikhakolli U.R."/>
            <person name="Stueber K."/>
            <person name="Sukno S.A."/>
            <person name="Sweigard J.A."/>
            <person name="Takano Y."/>
            <person name="Takahara H."/>
            <person name="Trail F."/>
            <person name="van der Does H.C."/>
            <person name="Voll L.M."/>
            <person name="Will I."/>
            <person name="Young S."/>
            <person name="Zeng Q."/>
            <person name="Zhang J."/>
            <person name="Zhou S."/>
            <person name="Dickman M.B."/>
            <person name="Schulze-Lefert P."/>
            <person name="Ver Loren van Themaat E."/>
            <person name="Ma L.-J."/>
            <person name="Vaillancourt L.J."/>
        </authorList>
    </citation>
    <scope>NUCLEOTIDE SEQUENCE [LARGE SCALE GENOMIC DNA]</scope>
    <source>
        <strain evidence="3">IMI 349063</strain>
    </source>
</reference>
<dbReference type="AlphaFoldDB" id="H1VLA5"/>
<organism evidence="2 3">
    <name type="scientific">Colletotrichum higginsianum (strain IMI 349063)</name>
    <name type="common">Crucifer anthracnose fungus</name>
    <dbReference type="NCBI Taxonomy" id="759273"/>
    <lineage>
        <taxon>Eukaryota</taxon>
        <taxon>Fungi</taxon>
        <taxon>Dikarya</taxon>
        <taxon>Ascomycota</taxon>
        <taxon>Pezizomycotina</taxon>
        <taxon>Sordariomycetes</taxon>
        <taxon>Hypocreomycetidae</taxon>
        <taxon>Glomerellales</taxon>
        <taxon>Glomerellaceae</taxon>
        <taxon>Colletotrichum</taxon>
        <taxon>Colletotrichum destructivum species complex</taxon>
    </lineage>
</organism>
<accession>H1VLA5</accession>